<name>A0A2A6C178_PRIPA</name>
<dbReference type="PROSITE" id="PS01179">
    <property type="entry name" value="PID"/>
    <property type="match status" value="1"/>
</dbReference>
<evidence type="ECO:0000313" key="5">
    <source>
        <dbReference type="Proteomes" id="UP000005239"/>
    </source>
</evidence>
<feature type="compositionally biased region" description="Acidic residues" evidence="3">
    <location>
        <begin position="51"/>
        <end position="78"/>
    </location>
</feature>
<reference evidence="4" key="2">
    <citation type="submission" date="2022-06" db="UniProtKB">
        <authorList>
            <consortium name="EnsemblMetazoa"/>
        </authorList>
    </citation>
    <scope>IDENTIFICATION</scope>
    <source>
        <strain evidence="4">PS312</strain>
    </source>
</reference>
<proteinExistence type="predicted"/>
<dbReference type="CDD" id="cd01268">
    <property type="entry name" value="PTB_Numb"/>
    <property type="match status" value="1"/>
</dbReference>
<protein>
    <submittedName>
        <fullName evidence="4">Num-1</fullName>
    </submittedName>
</protein>
<gene>
    <name evidence="4" type="primary">WBGene00099063</name>
</gene>
<dbReference type="AlphaFoldDB" id="A0A2A6C178"/>
<dbReference type="EnsemblMetazoa" id="PPA09509.1">
    <property type="protein sequence ID" value="PPA09509.1"/>
    <property type="gene ID" value="WBGene00099063"/>
</dbReference>
<accession>A0A2A6C178</accession>
<reference evidence="5" key="1">
    <citation type="journal article" date="2008" name="Nat. Genet.">
        <title>The Pristionchus pacificus genome provides a unique perspective on nematode lifestyle and parasitism.</title>
        <authorList>
            <person name="Dieterich C."/>
            <person name="Clifton S.W."/>
            <person name="Schuster L.N."/>
            <person name="Chinwalla A."/>
            <person name="Delehaunty K."/>
            <person name="Dinkelacker I."/>
            <person name="Fulton L."/>
            <person name="Fulton R."/>
            <person name="Godfrey J."/>
            <person name="Minx P."/>
            <person name="Mitreva M."/>
            <person name="Roeseler W."/>
            <person name="Tian H."/>
            <person name="Witte H."/>
            <person name="Yang S.P."/>
            <person name="Wilson R.K."/>
            <person name="Sommer R.J."/>
        </authorList>
    </citation>
    <scope>NUCLEOTIDE SEQUENCE [LARGE SCALE GENOMIC DNA]</scope>
    <source>
        <strain evidence="5">PS312</strain>
    </source>
</reference>
<dbReference type="Gene3D" id="2.30.29.30">
    <property type="entry name" value="Pleckstrin-homology domain (PH domain)/Phosphotyrosine-binding domain (PTB)"/>
    <property type="match status" value="1"/>
</dbReference>
<dbReference type="Pfam" id="PF00640">
    <property type="entry name" value="PID"/>
    <property type="match status" value="1"/>
</dbReference>
<feature type="compositionally biased region" description="Pro residues" evidence="3">
    <location>
        <begin position="773"/>
        <end position="785"/>
    </location>
</feature>
<dbReference type="FunFam" id="2.30.29.30:FF:000486">
    <property type="entry name" value="Numb-related protein 1"/>
    <property type="match status" value="1"/>
</dbReference>
<evidence type="ECO:0000256" key="1">
    <source>
        <dbReference type="ARBA" id="ARBA00022473"/>
    </source>
</evidence>
<dbReference type="InterPro" id="IPR016698">
    <property type="entry name" value="Numb/numb-like"/>
</dbReference>
<dbReference type="InterPro" id="IPR006020">
    <property type="entry name" value="PTB/PI_dom"/>
</dbReference>
<dbReference type="PANTHER" id="PTHR47368:SF2">
    <property type="entry name" value="PID DOMAIN-CONTAINING PROTEIN"/>
    <property type="match status" value="1"/>
</dbReference>
<organism evidence="4 5">
    <name type="scientific">Pristionchus pacificus</name>
    <name type="common">Parasitic nematode worm</name>
    <dbReference type="NCBI Taxonomy" id="54126"/>
    <lineage>
        <taxon>Eukaryota</taxon>
        <taxon>Metazoa</taxon>
        <taxon>Ecdysozoa</taxon>
        <taxon>Nematoda</taxon>
        <taxon>Chromadorea</taxon>
        <taxon>Rhabditida</taxon>
        <taxon>Rhabditina</taxon>
        <taxon>Diplogasteromorpha</taxon>
        <taxon>Diplogasteroidea</taxon>
        <taxon>Neodiplogasteridae</taxon>
        <taxon>Pristionchus</taxon>
    </lineage>
</organism>
<feature type="region of interest" description="Disordered" evidence="3">
    <location>
        <begin position="737"/>
        <end position="791"/>
    </location>
</feature>
<feature type="compositionally biased region" description="Gly residues" evidence="3">
    <location>
        <begin position="327"/>
        <end position="337"/>
    </location>
</feature>
<dbReference type="Proteomes" id="UP000005239">
    <property type="component" value="Unassembled WGS sequence"/>
</dbReference>
<feature type="compositionally biased region" description="Low complexity" evidence="3">
    <location>
        <begin position="749"/>
        <end position="772"/>
    </location>
</feature>
<feature type="region of interest" description="Disordered" evidence="3">
    <location>
        <begin position="537"/>
        <end position="577"/>
    </location>
</feature>
<keyword evidence="5" id="KW-1185">Reference proteome</keyword>
<evidence type="ECO:0000256" key="2">
    <source>
        <dbReference type="ARBA" id="ARBA00022553"/>
    </source>
</evidence>
<dbReference type="PANTHER" id="PTHR47368">
    <property type="entry name" value="NUMB"/>
    <property type="match status" value="1"/>
</dbReference>
<sequence>MFSPKSVSAALATHFGNALVSPAPSPLTDEERRMFSRLKILLTEKEQGLIESEEEDEEALVQESGDSDSDYDAEEDEKPEQRSRKPWTKELCDKMLEFYRSKDLEDGRRGASQSFKRMQNRFRAHMKTEYDLTLLRKYEKTGVIPSERYSAMRQLASDVRAKLGEKMKKGVPIHDTDIRKIALDLNKLNAASGNFKGLVPKGHKVTILNIPKGGTSLAQPLDLCYNQQWKCVMRRLNDAILVHDIDFVLHTRDNLLRCISQVYWAFGAPMFKEYRKYGWYRGGFLTTHPAPFVTPPNGLLTRGMDRIRKSLRIPSRHRGGELVRGDASGGAASGTGGPDAWHPDEGAVRAGLCTFQVKYLGSVEVFESRGMQVCEGALKMLRAQTKTPIKAVLHVSGDGLRLVDQQNHRGLIVDQTIEKVSFCAPDRNNGRGFAYICREGSSRRWMCHGFTAMHESGERLSHAVGCAFSVCLERKKKRDEDSLQAADKIDVSKALNPDWEKMGAAPSAVGGAEGGVDNGLHRTNAAYQSFRAMPMAERVRDPQGAIVPLPPNGSQSDASKLPPPSIAKPRPSSNPALFERQGSLRAPANDAANLQFRRQFSLRNYEKPYAGPSSFVGETITEADEGVGPLLLPELADLVPTCSPAASPNPQYQNVQAAPTHPTAGPTPIAAWGAPSAAANGVQQLPGSLYQRPANAVSTGFTPADETNVNALWSAHSSPPSSSRSKADEWLASTLQSMNVGGSGPGTPLGPLSPRLGGASASSSTEGASSSSAPPPMHPPPPLPPAAVLASPDRPVGERLFERQENIAPVQWATNGVQQQQSAGKSAFPTVFSPDQPFAPSGFPAAAAAAAVQPVQQVPAVDPFDVQWSRLALNGA</sequence>
<dbReference type="SMART" id="SM00462">
    <property type="entry name" value="PTB"/>
    <property type="match status" value="1"/>
</dbReference>
<keyword evidence="2" id="KW-0597">Phosphoprotein</keyword>
<dbReference type="OrthoDB" id="10070446at2759"/>
<dbReference type="SUPFAM" id="SSF50729">
    <property type="entry name" value="PH domain-like"/>
    <property type="match status" value="1"/>
</dbReference>
<keyword evidence="1" id="KW-0217">Developmental protein</keyword>
<evidence type="ECO:0000313" key="4">
    <source>
        <dbReference type="EnsemblMetazoa" id="PPA09509.1"/>
    </source>
</evidence>
<evidence type="ECO:0000256" key="3">
    <source>
        <dbReference type="SAM" id="MobiDB-lite"/>
    </source>
</evidence>
<feature type="region of interest" description="Disordered" evidence="3">
    <location>
        <begin position="46"/>
        <end position="86"/>
    </location>
</feature>
<feature type="region of interest" description="Disordered" evidence="3">
    <location>
        <begin position="319"/>
        <end position="340"/>
    </location>
</feature>
<dbReference type="InterPro" id="IPR011993">
    <property type="entry name" value="PH-like_dom_sf"/>
</dbReference>
<accession>A0A8R1YDE0</accession>